<dbReference type="InterPro" id="IPR041489">
    <property type="entry name" value="PDZ_6"/>
</dbReference>
<evidence type="ECO:0000313" key="13">
    <source>
        <dbReference type="EMBL" id="SFK25520.1"/>
    </source>
</evidence>
<evidence type="ECO:0000256" key="6">
    <source>
        <dbReference type="ARBA" id="ARBA00022801"/>
    </source>
</evidence>
<evidence type="ECO:0000256" key="8">
    <source>
        <dbReference type="ARBA" id="ARBA00022989"/>
    </source>
</evidence>
<dbReference type="SMART" id="SM00228">
    <property type="entry name" value="PDZ"/>
    <property type="match status" value="2"/>
</dbReference>
<proteinExistence type="inferred from homology"/>
<evidence type="ECO:0000259" key="12">
    <source>
        <dbReference type="PROSITE" id="PS50106"/>
    </source>
</evidence>
<dbReference type="Pfam" id="PF17820">
    <property type="entry name" value="PDZ_6"/>
    <property type="match status" value="1"/>
</dbReference>
<feature type="transmembrane region" description="Helical" evidence="11">
    <location>
        <begin position="6"/>
        <end position="29"/>
    </location>
</feature>
<dbReference type="GO" id="GO:0046872">
    <property type="term" value="F:metal ion binding"/>
    <property type="evidence" value="ECO:0007669"/>
    <property type="project" value="UniProtKB-KW"/>
</dbReference>
<feature type="transmembrane region" description="Helical" evidence="11">
    <location>
        <begin position="383"/>
        <end position="405"/>
    </location>
</feature>
<dbReference type="Proteomes" id="UP000243374">
    <property type="component" value="Unassembled WGS sequence"/>
</dbReference>
<dbReference type="PANTHER" id="PTHR42837:SF2">
    <property type="entry name" value="MEMBRANE METALLOPROTEASE ARASP2, CHLOROPLASTIC-RELATED"/>
    <property type="match status" value="1"/>
</dbReference>
<gene>
    <name evidence="13" type="ORF">SAMN04487865_104413</name>
</gene>
<feature type="transmembrane region" description="Helical" evidence="11">
    <location>
        <begin position="434"/>
        <end position="453"/>
    </location>
</feature>
<dbReference type="InterPro" id="IPR004387">
    <property type="entry name" value="Pept_M50_Zn"/>
</dbReference>
<dbReference type="EMBL" id="FOSF01000044">
    <property type="protein sequence ID" value="SFK25520.1"/>
    <property type="molecule type" value="Genomic_DNA"/>
</dbReference>
<evidence type="ECO:0000256" key="10">
    <source>
        <dbReference type="ARBA" id="ARBA00023136"/>
    </source>
</evidence>
<dbReference type="InterPro" id="IPR001478">
    <property type="entry name" value="PDZ"/>
</dbReference>
<dbReference type="Gene3D" id="2.30.42.10">
    <property type="match status" value="2"/>
</dbReference>
<keyword evidence="9 11" id="KW-0482">Metalloprotease</keyword>
<feature type="domain" description="PDZ" evidence="12">
    <location>
        <begin position="208"/>
        <end position="264"/>
    </location>
</feature>
<evidence type="ECO:0000256" key="11">
    <source>
        <dbReference type="RuleBase" id="RU362031"/>
    </source>
</evidence>
<accession>A0A662ZAU0</accession>
<feature type="transmembrane region" description="Helical" evidence="11">
    <location>
        <begin position="105"/>
        <end position="126"/>
    </location>
</feature>
<dbReference type="RefSeq" id="WP_074841169.1">
    <property type="nucleotide sequence ID" value="NZ_CP047056.1"/>
</dbReference>
<comment type="subcellular location">
    <subcellularLocation>
        <location evidence="2">Membrane</location>
        <topology evidence="2">Multi-pass membrane protein</topology>
    </subcellularLocation>
</comment>
<dbReference type="PANTHER" id="PTHR42837">
    <property type="entry name" value="REGULATOR OF SIGMA-E PROTEASE RSEP"/>
    <property type="match status" value="1"/>
</dbReference>
<dbReference type="SUPFAM" id="SSF50156">
    <property type="entry name" value="PDZ domain-like"/>
    <property type="match status" value="2"/>
</dbReference>
<dbReference type="GO" id="GO:0006508">
    <property type="term" value="P:proteolysis"/>
    <property type="evidence" value="ECO:0007669"/>
    <property type="project" value="UniProtKB-KW"/>
</dbReference>
<dbReference type="NCBIfam" id="TIGR00054">
    <property type="entry name" value="RIP metalloprotease RseP"/>
    <property type="match status" value="1"/>
</dbReference>
<evidence type="ECO:0000256" key="2">
    <source>
        <dbReference type="ARBA" id="ARBA00004141"/>
    </source>
</evidence>
<dbReference type="OrthoDB" id="9782003at2"/>
<evidence type="ECO:0000256" key="7">
    <source>
        <dbReference type="ARBA" id="ARBA00022833"/>
    </source>
</evidence>
<dbReference type="InterPro" id="IPR008915">
    <property type="entry name" value="Peptidase_M50"/>
</dbReference>
<dbReference type="AlphaFoldDB" id="A0A662ZAU0"/>
<keyword evidence="4 13" id="KW-0645">Protease</keyword>
<dbReference type="CDD" id="cd23081">
    <property type="entry name" value="cpPDZ_EcRseP-like"/>
    <property type="match status" value="1"/>
</dbReference>
<dbReference type="EC" id="3.4.24.-" evidence="11"/>
<keyword evidence="8 11" id="KW-1133">Transmembrane helix</keyword>
<evidence type="ECO:0000256" key="5">
    <source>
        <dbReference type="ARBA" id="ARBA00022692"/>
    </source>
</evidence>
<comment type="similarity">
    <text evidence="3 11">Belongs to the peptidase M50B family.</text>
</comment>
<dbReference type="GO" id="GO:0016020">
    <property type="term" value="C:membrane"/>
    <property type="evidence" value="ECO:0007669"/>
    <property type="project" value="UniProtKB-SubCell"/>
</dbReference>
<reference evidence="13 14" key="1">
    <citation type="submission" date="2016-10" db="EMBL/GenBank/DDBJ databases">
        <authorList>
            <person name="Varghese N."/>
            <person name="Submissions S."/>
        </authorList>
    </citation>
    <scope>NUCLEOTIDE SEQUENCE [LARGE SCALE GENOMIC DNA]</scope>
    <source>
        <strain evidence="13 14">22B</strain>
    </source>
</reference>
<dbReference type="PROSITE" id="PS50106">
    <property type="entry name" value="PDZ"/>
    <property type="match status" value="1"/>
</dbReference>
<keyword evidence="14" id="KW-1185">Reference proteome</keyword>
<organism evidence="13 14">
    <name type="scientific">Succinivibrio dextrinosolvens</name>
    <dbReference type="NCBI Taxonomy" id="83771"/>
    <lineage>
        <taxon>Bacteria</taxon>
        <taxon>Pseudomonadati</taxon>
        <taxon>Pseudomonadota</taxon>
        <taxon>Gammaproteobacteria</taxon>
        <taxon>Aeromonadales</taxon>
        <taxon>Succinivibrionaceae</taxon>
        <taxon>Succinivibrio</taxon>
    </lineage>
</organism>
<keyword evidence="11" id="KW-0479">Metal-binding</keyword>
<dbReference type="Pfam" id="PF02163">
    <property type="entry name" value="Peptidase_M50"/>
    <property type="match status" value="1"/>
</dbReference>
<keyword evidence="7 11" id="KW-0862">Zinc</keyword>
<evidence type="ECO:0000256" key="3">
    <source>
        <dbReference type="ARBA" id="ARBA00007931"/>
    </source>
</evidence>
<keyword evidence="5 11" id="KW-0812">Transmembrane</keyword>
<name>A0A662ZAU0_9GAMM</name>
<keyword evidence="10 11" id="KW-0472">Membrane</keyword>
<protein>
    <recommendedName>
        <fullName evidence="11">Zinc metalloprotease</fullName>
        <ecNumber evidence="11">3.4.24.-</ecNumber>
    </recommendedName>
</protein>
<evidence type="ECO:0000313" key="14">
    <source>
        <dbReference type="Proteomes" id="UP000243374"/>
    </source>
</evidence>
<evidence type="ECO:0000256" key="9">
    <source>
        <dbReference type="ARBA" id="ARBA00023049"/>
    </source>
</evidence>
<sequence>MVNFIGGIFYFLLALGILVTIHELGHFLAARACKVKVLRFSLGFGPVIYKKTGKDGCEYALSAIPLGGYVKMEGENNPVQGDKLMPSNEGLSPDSFKAKPVWQRAIIIFAGPFFNIALAVILFTIVNMSGISERYAVVGDVAPMSIAQEAGFKTFDRIEAVEGKSIETWSDFVYTLVEYTGSNKILDVVVKSDMGKGAARTLPLSLKDFTLNRNESPLDVLGLKICFGNITNTLGAVVKNSPADKAGLKVGDKIVLIDGQEVDSWFRIQESIADSECRPMELVVERDGVKYSAIVVPELKNNSKAKKAKPFVGIAAKVEPLEGLSRMVSYGPVEAFGKAIKDAASMSKLVVVSAYKLINGSISADNISGPIAIAKGAQESAQFGLIIFISFLAAISVNLGILNLIPIPVLDGGQLLFLAYEAIMHREPSARTQAFLTSIGAAVLLTLTVFAVFNDIKGL</sequence>
<comment type="cofactor">
    <cofactor evidence="1 11">
        <name>Zn(2+)</name>
        <dbReference type="ChEBI" id="CHEBI:29105"/>
    </cofactor>
</comment>
<evidence type="ECO:0000256" key="4">
    <source>
        <dbReference type="ARBA" id="ARBA00022670"/>
    </source>
</evidence>
<evidence type="ECO:0000256" key="1">
    <source>
        <dbReference type="ARBA" id="ARBA00001947"/>
    </source>
</evidence>
<keyword evidence="6 11" id="KW-0378">Hydrolase</keyword>
<dbReference type="InterPro" id="IPR036034">
    <property type="entry name" value="PDZ_sf"/>
</dbReference>
<dbReference type="GO" id="GO:0004222">
    <property type="term" value="F:metalloendopeptidase activity"/>
    <property type="evidence" value="ECO:0007669"/>
    <property type="project" value="InterPro"/>
</dbReference>
<dbReference type="CDD" id="cd06163">
    <property type="entry name" value="S2P-M50_PDZ_RseP-like"/>
    <property type="match status" value="1"/>
</dbReference>